<feature type="transmembrane region" description="Helical" evidence="1">
    <location>
        <begin position="83"/>
        <end position="102"/>
    </location>
</feature>
<sequence>MHIDPITVLAAATISAIVFSPWAIAFGAPVGAVPAILSVKLLVWVGDKSPILRHQIFWGSAGAIFGLAVAYLISLAFPNEPLLYPWGAAVGWISLSFARLFLKWDLAASDRCPTSAR</sequence>
<organism evidence="2 3">
    <name type="scientific">Sphingomonas immobilis</name>
    <dbReference type="NCBI Taxonomy" id="3063997"/>
    <lineage>
        <taxon>Bacteria</taxon>
        <taxon>Pseudomonadati</taxon>
        <taxon>Pseudomonadota</taxon>
        <taxon>Alphaproteobacteria</taxon>
        <taxon>Sphingomonadales</taxon>
        <taxon>Sphingomonadaceae</taxon>
        <taxon>Sphingomonas</taxon>
    </lineage>
</organism>
<keyword evidence="3" id="KW-1185">Reference proteome</keyword>
<evidence type="ECO:0000256" key="1">
    <source>
        <dbReference type="SAM" id="Phobius"/>
    </source>
</evidence>
<gene>
    <name evidence="2" type="ORF">Q5H94_11845</name>
</gene>
<dbReference type="RefSeq" id="WP_304561474.1">
    <property type="nucleotide sequence ID" value="NZ_JAUQSZ010000007.1"/>
</dbReference>
<feature type="transmembrane region" description="Helical" evidence="1">
    <location>
        <begin position="22"/>
        <end position="44"/>
    </location>
</feature>
<dbReference type="Proteomes" id="UP001176468">
    <property type="component" value="Unassembled WGS sequence"/>
</dbReference>
<keyword evidence="1" id="KW-1133">Transmembrane helix</keyword>
<protein>
    <submittedName>
        <fullName evidence="2">Uncharacterized protein</fullName>
    </submittedName>
</protein>
<keyword evidence="1" id="KW-0472">Membrane</keyword>
<feature type="transmembrane region" description="Helical" evidence="1">
    <location>
        <begin position="56"/>
        <end position="77"/>
    </location>
</feature>
<accession>A0ABT9A0W5</accession>
<comment type="caution">
    <text evidence="2">The sequence shown here is derived from an EMBL/GenBank/DDBJ whole genome shotgun (WGS) entry which is preliminary data.</text>
</comment>
<name>A0ABT9A0W5_9SPHN</name>
<proteinExistence type="predicted"/>
<keyword evidence="1" id="KW-0812">Transmembrane</keyword>
<evidence type="ECO:0000313" key="2">
    <source>
        <dbReference type="EMBL" id="MDO7843019.1"/>
    </source>
</evidence>
<dbReference type="EMBL" id="JAUQSZ010000007">
    <property type="protein sequence ID" value="MDO7843019.1"/>
    <property type="molecule type" value="Genomic_DNA"/>
</dbReference>
<evidence type="ECO:0000313" key="3">
    <source>
        <dbReference type="Proteomes" id="UP001176468"/>
    </source>
</evidence>
<reference evidence="2" key="1">
    <citation type="submission" date="2023-07" db="EMBL/GenBank/DDBJ databases">
        <authorList>
            <person name="Kim M.K."/>
        </authorList>
    </citation>
    <scope>NUCLEOTIDE SEQUENCE</scope>
    <source>
        <strain evidence="2">CA1-15</strain>
    </source>
</reference>